<dbReference type="EMBL" id="JBHULY010000005">
    <property type="protein sequence ID" value="MFD2725068.1"/>
    <property type="molecule type" value="Genomic_DNA"/>
</dbReference>
<evidence type="ECO:0000256" key="4">
    <source>
        <dbReference type="PIRNR" id="PIRNR006078"/>
    </source>
</evidence>
<dbReference type="InterPro" id="IPR018197">
    <property type="entry name" value="Glycerate_kinase_RE-like"/>
</dbReference>
<dbReference type="PANTHER" id="PTHR21599">
    <property type="entry name" value="GLYCERATE KINASE"/>
    <property type="match status" value="1"/>
</dbReference>
<dbReference type="PANTHER" id="PTHR21599:SF0">
    <property type="entry name" value="GLYCERATE KINASE"/>
    <property type="match status" value="1"/>
</dbReference>
<keyword evidence="2 4" id="KW-0808">Transferase</keyword>
<proteinExistence type="inferred from homology"/>
<evidence type="ECO:0000256" key="3">
    <source>
        <dbReference type="ARBA" id="ARBA00022777"/>
    </source>
</evidence>
<protein>
    <submittedName>
        <fullName evidence="5">Glycerate kinase</fullName>
    </submittedName>
</protein>
<dbReference type="Proteomes" id="UP001597476">
    <property type="component" value="Unassembled WGS sequence"/>
</dbReference>
<comment type="similarity">
    <text evidence="1 4">Belongs to the glycerate kinase type-1 family.</text>
</comment>
<dbReference type="Pfam" id="PF02595">
    <property type="entry name" value="Gly_kinase"/>
    <property type="match status" value="1"/>
</dbReference>
<evidence type="ECO:0000256" key="2">
    <source>
        <dbReference type="ARBA" id="ARBA00022679"/>
    </source>
</evidence>
<evidence type="ECO:0000313" key="6">
    <source>
        <dbReference type="Proteomes" id="UP001597476"/>
    </source>
</evidence>
<dbReference type="SUPFAM" id="SSF110738">
    <property type="entry name" value="Glycerate kinase I"/>
    <property type="match status" value="1"/>
</dbReference>
<name>A0ABW5T768_9FLAO</name>
<keyword evidence="3 4" id="KW-0418">Kinase</keyword>
<dbReference type="RefSeq" id="WP_380288694.1">
    <property type="nucleotide sequence ID" value="NZ_JBHULY010000005.1"/>
</dbReference>
<gene>
    <name evidence="5" type="ORF">ACFSR8_02485</name>
</gene>
<reference evidence="6" key="1">
    <citation type="journal article" date="2019" name="Int. J. Syst. Evol. Microbiol.">
        <title>The Global Catalogue of Microorganisms (GCM) 10K type strain sequencing project: providing services to taxonomists for standard genome sequencing and annotation.</title>
        <authorList>
            <consortium name="The Broad Institute Genomics Platform"/>
            <consortium name="The Broad Institute Genome Sequencing Center for Infectious Disease"/>
            <person name="Wu L."/>
            <person name="Ma J."/>
        </authorList>
    </citation>
    <scope>NUCLEOTIDE SEQUENCE [LARGE SCALE GENOMIC DNA]</scope>
    <source>
        <strain evidence="6">KCTC 42398</strain>
    </source>
</reference>
<dbReference type="NCBIfam" id="TIGR00045">
    <property type="entry name" value="glycerate kinase"/>
    <property type="match status" value="1"/>
</dbReference>
<dbReference type="GO" id="GO:0016301">
    <property type="term" value="F:kinase activity"/>
    <property type="evidence" value="ECO:0007669"/>
    <property type="project" value="UniProtKB-KW"/>
</dbReference>
<dbReference type="InterPro" id="IPR036129">
    <property type="entry name" value="Glycerate_kinase_sf"/>
</dbReference>
<accession>A0ABW5T768</accession>
<comment type="caution">
    <text evidence="5">The sequence shown here is derived from an EMBL/GenBank/DDBJ whole genome shotgun (WGS) entry which is preliminary data.</text>
</comment>
<keyword evidence="6" id="KW-1185">Reference proteome</keyword>
<dbReference type="InterPro" id="IPR018193">
    <property type="entry name" value="Glyc_kinase_flavodox-like_fold"/>
</dbReference>
<sequence length="383" mass="41188">MKESYFRCMKIVIAPDKFKNSLTGLDFCEAVETVLKQVYPNIEILKLPLADGGDGTIEVVNYYLKGKTIQLTVNNPFFEPVKASYLYAENSKKAFIEMAEASGVKLLQPEQFDCKNATTLGTGELVLDALKRGAETIILGIGGSATNDCGIGMATALGYRFLDANEDEVKPIGANLSRIKSIDESQVHPRLKGVEFQIACDVTNPLYGENGAAYVYGAQKGASVLDIKLLDKGLLDFASVLEGKFNVDVQSIKGAGAAGGMGIASKLFLNGHLAPGINLIKNLANFDENISGANWIITGEGNLDAQTLSGKTIKGVLDSAKTKQINVATFCGGIDFEGKSPEELGIQYADAVMNYANNLEDAMKNSLEYLKEIAKKFAHEVLK</sequence>
<organism evidence="5 6">
    <name type="scientific">Hyunsoonleella rubra</name>
    <dbReference type="NCBI Taxonomy" id="1737062"/>
    <lineage>
        <taxon>Bacteria</taxon>
        <taxon>Pseudomonadati</taxon>
        <taxon>Bacteroidota</taxon>
        <taxon>Flavobacteriia</taxon>
        <taxon>Flavobacteriales</taxon>
        <taxon>Flavobacteriaceae</taxon>
    </lineage>
</organism>
<dbReference type="Gene3D" id="3.90.1510.10">
    <property type="entry name" value="Glycerate kinase, domain 2"/>
    <property type="match status" value="1"/>
</dbReference>
<dbReference type="Gene3D" id="3.40.50.10350">
    <property type="entry name" value="Glycerate kinase, domain 1"/>
    <property type="match status" value="1"/>
</dbReference>
<dbReference type="PIRSF" id="PIRSF006078">
    <property type="entry name" value="GlxK"/>
    <property type="match status" value="1"/>
</dbReference>
<dbReference type="InterPro" id="IPR004381">
    <property type="entry name" value="Glycerate_kinase"/>
</dbReference>
<evidence type="ECO:0000313" key="5">
    <source>
        <dbReference type="EMBL" id="MFD2725068.1"/>
    </source>
</evidence>
<evidence type="ECO:0000256" key="1">
    <source>
        <dbReference type="ARBA" id="ARBA00006284"/>
    </source>
</evidence>